<dbReference type="PROSITE" id="PS00061">
    <property type="entry name" value="ADH_SHORT"/>
    <property type="match status" value="1"/>
</dbReference>
<name>A0A2Z2P4C3_9GAMM</name>
<dbReference type="InterPro" id="IPR036291">
    <property type="entry name" value="NAD(P)-bd_dom_sf"/>
</dbReference>
<gene>
    <name evidence="3" type="primary">xecD</name>
    <name evidence="3" type="ORF">IMCC3135_31160</name>
</gene>
<dbReference type="FunFam" id="3.40.50.720:FF:000084">
    <property type="entry name" value="Short-chain dehydrogenase reductase"/>
    <property type="match status" value="1"/>
</dbReference>
<comment type="similarity">
    <text evidence="1">Belongs to the short-chain dehydrogenases/reductases (SDR) family.</text>
</comment>
<evidence type="ECO:0000313" key="4">
    <source>
        <dbReference type="Proteomes" id="UP000250079"/>
    </source>
</evidence>
<evidence type="ECO:0000256" key="2">
    <source>
        <dbReference type="ARBA" id="ARBA00023002"/>
    </source>
</evidence>
<evidence type="ECO:0000256" key="1">
    <source>
        <dbReference type="ARBA" id="ARBA00006484"/>
    </source>
</evidence>
<dbReference type="EC" id="1.1.1.268" evidence="3"/>
<keyword evidence="4" id="KW-1185">Reference proteome</keyword>
<dbReference type="RefSeq" id="WP_088921078.1">
    <property type="nucleotide sequence ID" value="NZ_CP018632.1"/>
</dbReference>
<keyword evidence="2 3" id="KW-0560">Oxidoreductase</keyword>
<dbReference type="PANTHER" id="PTHR43477:SF1">
    <property type="entry name" value="DIHYDROANTICAPSIN 7-DEHYDROGENASE"/>
    <property type="match status" value="1"/>
</dbReference>
<proteinExistence type="inferred from homology"/>
<dbReference type="CDD" id="cd05233">
    <property type="entry name" value="SDR_c"/>
    <property type="match status" value="1"/>
</dbReference>
<dbReference type="Pfam" id="PF13561">
    <property type="entry name" value="adh_short_C2"/>
    <property type="match status" value="1"/>
</dbReference>
<dbReference type="PRINTS" id="PR00081">
    <property type="entry name" value="GDHRDH"/>
</dbReference>
<protein>
    <submittedName>
        <fullName evidence="3">2-(R)-hydroxypropyl-CoM dehydrogenase</fullName>
        <ecNumber evidence="3">1.1.1.268</ecNumber>
    </submittedName>
</protein>
<dbReference type="GO" id="GO:0050574">
    <property type="term" value="F:2-(R)-hydroxypropyl-CoM dehydrogenase activity"/>
    <property type="evidence" value="ECO:0007669"/>
    <property type="project" value="UniProtKB-EC"/>
</dbReference>
<dbReference type="SUPFAM" id="SSF51735">
    <property type="entry name" value="NAD(P)-binding Rossmann-fold domains"/>
    <property type="match status" value="1"/>
</dbReference>
<dbReference type="InterPro" id="IPR002347">
    <property type="entry name" value="SDR_fam"/>
</dbReference>
<dbReference type="PANTHER" id="PTHR43477">
    <property type="entry name" value="DIHYDROANTICAPSIN 7-DEHYDROGENASE"/>
    <property type="match status" value="1"/>
</dbReference>
<dbReference type="Gene3D" id="3.40.50.720">
    <property type="entry name" value="NAD(P)-binding Rossmann-like Domain"/>
    <property type="match status" value="1"/>
</dbReference>
<reference evidence="3 4" key="1">
    <citation type="submission" date="2016-12" db="EMBL/GenBank/DDBJ databases">
        <authorList>
            <person name="Song W.-J."/>
            <person name="Kurnit D.M."/>
        </authorList>
    </citation>
    <scope>NUCLEOTIDE SEQUENCE [LARGE SCALE GENOMIC DNA]</scope>
    <source>
        <strain evidence="3 4">IMCC3135</strain>
    </source>
</reference>
<organism evidence="3 4">
    <name type="scientific">Granulosicoccus antarcticus IMCC3135</name>
    <dbReference type="NCBI Taxonomy" id="1192854"/>
    <lineage>
        <taxon>Bacteria</taxon>
        <taxon>Pseudomonadati</taxon>
        <taxon>Pseudomonadota</taxon>
        <taxon>Gammaproteobacteria</taxon>
        <taxon>Chromatiales</taxon>
        <taxon>Granulosicoccaceae</taxon>
        <taxon>Granulosicoccus</taxon>
    </lineage>
</organism>
<dbReference type="PRINTS" id="PR00080">
    <property type="entry name" value="SDRFAMILY"/>
</dbReference>
<dbReference type="KEGG" id="gai:IMCC3135_31160"/>
<dbReference type="AlphaFoldDB" id="A0A2Z2P4C3"/>
<dbReference type="InterPro" id="IPR051122">
    <property type="entry name" value="SDR_DHRS6-like"/>
</dbReference>
<dbReference type="OrthoDB" id="9804774at2"/>
<dbReference type="InterPro" id="IPR020904">
    <property type="entry name" value="Sc_DH/Rdtase_CS"/>
</dbReference>
<evidence type="ECO:0000313" key="3">
    <source>
        <dbReference type="EMBL" id="ASJ76280.1"/>
    </source>
</evidence>
<dbReference type="Proteomes" id="UP000250079">
    <property type="component" value="Chromosome"/>
</dbReference>
<dbReference type="EMBL" id="CP018632">
    <property type="protein sequence ID" value="ASJ76280.1"/>
    <property type="molecule type" value="Genomic_DNA"/>
</dbReference>
<accession>A0A2Z2P4C3</accession>
<sequence length="239" mass="25730">MKTIVITGGNKGLGLAQTQRFLSDHRVVVIARSKGELDTLPHQENLEFVEQDLSQWRDTQWLDSVYEKWGPIGGLVNNAGMHLKKPVWEVSGDELENVLDLNVKAMFTACGRYVALHEEHGGAIVNLSSMGGLMALAGAAAYVTAKTAVIGLTRSIAVDAASRNIRCNAVCPGFIETNMTRAILAKDPARRDKIEGRIPSGQFGTPADIADAIHFLLGDNARYVNGIALPVDGGYSIGF</sequence>